<name>A0AAD4P8D8_PERFH</name>
<gene>
    <name evidence="6" type="ORF">C2S53_010205</name>
</gene>
<dbReference type="InterPro" id="IPR001841">
    <property type="entry name" value="Znf_RING"/>
</dbReference>
<evidence type="ECO:0000256" key="3">
    <source>
        <dbReference type="ARBA" id="ARBA00022833"/>
    </source>
</evidence>
<evidence type="ECO:0000256" key="4">
    <source>
        <dbReference type="PROSITE-ProRule" id="PRU00175"/>
    </source>
</evidence>
<evidence type="ECO:0000256" key="2">
    <source>
        <dbReference type="ARBA" id="ARBA00022771"/>
    </source>
</evidence>
<evidence type="ECO:0000313" key="6">
    <source>
        <dbReference type="EMBL" id="KAH6830603.1"/>
    </source>
</evidence>
<dbReference type="GO" id="GO:0008270">
    <property type="term" value="F:zinc ion binding"/>
    <property type="evidence" value="ECO:0007669"/>
    <property type="project" value="UniProtKB-KW"/>
</dbReference>
<evidence type="ECO:0000256" key="1">
    <source>
        <dbReference type="ARBA" id="ARBA00022723"/>
    </source>
</evidence>
<feature type="domain" description="RING-type" evidence="5">
    <location>
        <begin position="259"/>
        <end position="297"/>
    </location>
</feature>
<accession>A0AAD4P8D8</accession>
<keyword evidence="2 4" id="KW-0863">Zinc-finger</keyword>
<dbReference type="InterPro" id="IPR013083">
    <property type="entry name" value="Znf_RING/FYVE/PHD"/>
</dbReference>
<dbReference type="GO" id="GO:0043067">
    <property type="term" value="P:regulation of programmed cell death"/>
    <property type="evidence" value="ECO:0007669"/>
    <property type="project" value="TreeGrafter"/>
</dbReference>
<sequence length="309" mass="34636">MAVEARHLNLFPPQFVQNRENLMNPSHQGHGIHAYNHQQIIFPATLPENHSFYQQLVCDSTQPKTSINTESGLTCNFPATRKRCRDSADEFYAGVNFPAAQKMNAGVSENILPQIQQYQLEIDAVISEHTKKIRSELQQRQRQQAKMLVAAIGDSMVKTFNEKDDQIQKMATLNLMLQEKMKSLYMENQLWRDVAQTNEAAANSLRTDLQQALAQFGGSAAAEEADEVESCGSTDHGGAEAPQKVDECYSDDSERRRRCRRCGERQCSVLLLPCRHLCLCAACGSGSHRLETCPVCRTSMTATLHVNMS</sequence>
<dbReference type="PROSITE" id="PS50089">
    <property type="entry name" value="ZF_RING_2"/>
    <property type="match status" value="1"/>
</dbReference>
<keyword evidence="3" id="KW-0862">Zinc</keyword>
<proteinExistence type="predicted"/>
<evidence type="ECO:0000259" key="5">
    <source>
        <dbReference type="PROSITE" id="PS50089"/>
    </source>
</evidence>
<reference evidence="6 7" key="1">
    <citation type="journal article" date="2021" name="Nat. Commun.">
        <title>Incipient diploidization of the medicinal plant Perilla within 10,000 years.</title>
        <authorList>
            <person name="Zhang Y."/>
            <person name="Shen Q."/>
            <person name="Leng L."/>
            <person name="Zhang D."/>
            <person name="Chen S."/>
            <person name="Shi Y."/>
            <person name="Ning Z."/>
            <person name="Chen S."/>
        </authorList>
    </citation>
    <scope>NUCLEOTIDE SEQUENCE [LARGE SCALE GENOMIC DNA]</scope>
    <source>
        <strain evidence="7">cv. PC099</strain>
    </source>
</reference>
<dbReference type="Pfam" id="PF13920">
    <property type="entry name" value="zf-C3HC4_3"/>
    <property type="match status" value="1"/>
</dbReference>
<dbReference type="AlphaFoldDB" id="A0AAD4P8D8"/>
<evidence type="ECO:0000313" key="7">
    <source>
        <dbReference type="Proteomes" id="UP001190926"/>
    </source>
</evidence>
<protein>
    <recommendedName>
        <fullName evidence="5">RING-type domain-containing protein</fullName>
    </recommendedName>
</protein>
<comment type="caution">
    <text evidence="6">The sequence shown here is derived from an EMBL/GenBank/DDBJ whole genome shotgun (WGS) entry which is preliminary data.</text>
</comment>
<dbReference type="EMBL" id="SDAM02000098">
    <property type="protein sequence ID" value="KAH6830603.1"/>
    <property type="molecule type" value="Genomic_DNA"/>
</dbReference>
<dbReference type="PANTHER" id="PTHR42647:SF55">
    <property type="entry name" value="BOI-RELATED E3 UBIQUITIN-PROTEIN LIGASE 1"/>
    <property type="match status" value="1"/>
</dbReference>
<dbReference type="Gene3D" id="3.30.40.10">
    <property type="entry name" value="Zinc/RING finger domain, C3HC4 (zinc finger)"/>
    <property type="match status" value="1"/>
</dbReference>
<keyword evidence="7" id="KW-1185">Reference proteome</keyword>
<dbReference type="CDD" id="cd16649">
    <property type="entry name" value="mRING-HC-C3HC5_CGRF1-like"/>
    <property type="match status" value="1"/>
</dbReference>
<dbReference type="Proteomes" id="UP001190926">
    <property type="component" value="Unassembled WGS sequence"/>
</dbReference>
<dbReference type="PIRSF" id="PIRSF036836">
    <property type="entry name" value="RNase_bind_SBP1"/>
    <property type="match status" value="1"/>
</dbReference>
<organism evidence="6 7">
    <name type="scientific">Perilla frutescens var. hirtella</name>
    <name type="common">Perilla citriodora</name>
    <name type="synonym">Perilla setoyensis</name>
    <dbReference type="NCBI Taxonomy" id="608512"/>
    <lineage>
        <taxon>Eukaryota</taxon>
        <taxon>Viridiplantae</taxon>
        <taxon>Streptophyta</taxon>
        <taxon>Embryophyta</taxon>
        <taxon>Tracheophyta</taxon>
        <taxon>Spermatophyta</taxon>
        <taxon>Magnoliopsida</taxon>
        <taxon>eudicotyledons</taxon>
        <taxon>Gunneridae</taxon>
        <taxon>Pentapetalae</taxon>
        <taxon>asterids</taxon>
        <taxon>lamiids</taxon>
        <taxon>Lamiales</taxon>
        <taxon>Lamiaceae</taxon>
        <taxon>Nepetoideae</taxon>
        <taxon>Elsholtzieae</taxon>
        <taxon>Perilla</taxon>
    </lineage>
</organism>
<keyword evidence="1" id="KW-0479">Metal-binding</keyword>
<dbReference type="GO" id="GO:0004842">
    <property type="term" value="F:ubiquitin-protein transferase activity"/>
    <property type="evidence" value="ECO:0007669"/>
    <property type="project" value="TreeGrafter"/>
</dbReference>
<dbReference type="PANTHER" id="PTHR42647">
    <property type="entry name" value="SBP (S-RIBONUCLEASE BINDING PROTEIN) FAMILY PROTEIN"/>
    <property type="match status" value="1"/>
</dbReference>